<dbReference type="Proteomes" id="UP000033423">
    <property type="component" value="Unassembled WGS sequence"/>
</dbReference>
<keyword evidence="7" id="KW-1185">Reference proteome</keyword>
<evidence type="ECO:0000256" key="2">
    <source>
        <dbReference type="ARBA" id="ARBA00022603"/>
    </source>
</evidence>
<dbReference type="InterPro" id="IPR002052">
    <property type="entry name" value="DNA_methylase_N6_adenine_CS"/>
</dbReference>
<dbReference type="EMBL" id="LACI01001335">
    <property type="protein sequence ID" value="KJU84694.1"/>
    <property type="molecule type" value="Genomic_DNA"/>
</dbReference>
<dbReference type="SUPFAM" id="SSF110849">
    <property type="entry name" value="ParB/Sulfiredoxin"/>
    <property type="match status" value="1"/>
</dbReference>
<comment type="similarity">
    <text evidence="1 4">Belongs to the N(4)/N(6)-methyltransferase family.</text>
</comment>
<dbReference type="Gene3D" id="3.90.1530.10">
    <property type="entry name" value="Conserved hypothetical protein from pyrococcus furiosus pfu- 392566-001, ParB domain"/>
    <property type="match status" value="1"/>
</dbReference>
<dbReference type="PROSITE" id="PS00092">
    <property type="entry name" value="N6_MTASE"/>
    <property type="match status" value="1"/>
</dbReference>
<dbReference type="Pfam" id="PF01555">
    <property type="entry name" value="N6_N4_Mtase"/>
    <property type="match status" value="1"/>
</dbReference>
<feature type="domain" description="ParB-like N-terminal" evidence="5">
    <location>
        <begin position="16"/>
        <end position="105"/>
    </location>
</feature>
<reference evidence="6 7" key="1">
    <citation type="submission" date="2015-02" db="EMBL/GenBank/DDBJ databases">
        <title>Single-cell genomics of uncultivated deep-branching MTB reveals a conserved set of magnetosome genes.</title>
        <authorList>
            <person name="Kolinko S."/>
            <person name="Richter M."/>
            <person name="Glockner F.O."/>
            <person name="Brachmann A."/>
            <person name="Schuler D."/>
        </authorList>
    </citation>
    <scope>NUCLEOTIDE SEQUENCE [LARGE SCALE GENOMIC DNA]</scope>
    <source>
        <strain evidence="6">TM-1</strain>
    </source>
</reference>
<dbReference type="CDD" id="cd02440">
    <property type="entry name" value="AdoMet_MTases"/>
    <property type="match status" value="1"/>
</dbReference>
<dbReference type="GO" id="GO:0003677">
    <property type="term" value="F:DNA binding"/>
    <property type="evidence" value="ECO:0007669"/>
    <property type="project" value="InterPro"/>
</dbReference>
<accession>A0A0F3GRW5</accession>
<evidence type="ECO:0000313" key="6">
    <source>
        <dbReference type="EMBL" id="KJU84694.1"/>
    </source>
</evidence>
<dbReference type="InterPro" id="IPR003115">
    <property type="entry name" value="ParB_N"/>
</dbReference>
<dbReference type="EC" id="2.1.1.-" evidence="4"/>
<keyword evidence="3" id="KW-0808">Transferase</keyword>
<evidence type="ECO:0000313" key="7">
    <source>
        <dbReference type="Proteomes" id="UP000033423"/>
    </source>
</evidence>
<name>A0A0F3GRW5_9BACT</name>
<dbReference type="CDD" id="cd16404">
    <property type="entry name" value="pNOB8_ParB_N_like"/>
    <property type="match status" value="1"/>
</dbReference>
<comment type="caution">
    <text evidence="6">The sequence shown here is derived from an EMBL/GenBank/DDBJ whole genome shotgun (WGS) entry which is preliminary data.</text>
</comment>
<dbReference type="SMART" id="SM00470">
    <property type="entry name" value="ParB"/>
    <property type="match status" value="1"/>
</dbReference>
<dbReference type="Gene3D" id="3.40.50.150">
    <property type="entry name" value="Vaccinia Virus protein VP39"/>
    <property type="match status" value="1"/>
</dbReference>
<dbReference type="InterPro" id="IPR001091">
    <property type="entry name" value="RM_Methyltransferase"/>
</dbReference>
<keyword evidence="2 6" id="KW-0489">Methyltransferase</keyword>
<dbReference type="GO" id="GO:0032259">
    <property type="term" value="P:methylation"/>
    <property type="evidence" value="ECO:0007669"/>
    <property type="project" value="UniProtKB-KW"/>
</dbReference>
<dbReference type="InterPro" id="IPR036086">
    <property type="entry name" value="ParB/Sulfiredoxin_sf"/>
</dbReference>
<dbReference type="AlphaFoldDB" id="A0A0F3GRW5"/>
<proteinExistence type="inferred from homology"/>
<dbReference type="Pfam" id="PF02195">
    <property type="entry name" value="ParB_N"/>
    <property type="match status" value="1"/>
</dbReference>
<evidence type="ECO:0000256" key="1">
    <source>
        <dbReference type="ARBA" id="ARBA00006594"/>
    </source>
</evidence>
<dbReference type="SUPFAM" id="SSF53335">
    <property type="entry name" value="S-adenosyl-L-methionine-dependent methyltransferases"/>
    <property type="match status" value="1"/>
</dbReference>
<gene>
    <name evidence="6" type="ORF">MBAV_003117</name>
</gene>
<evidence type="ECO:0000256" key="3">
    <source>
        <dbReference type="ARBA" id="ARBA00022679"/>
    </source>
</evidence>
<sequence length="457" mass="51625">MNDTDSLENVDKERICTISIEHIIFRDDYKRIVPRPTQEEFKSLKEDILANGIKMPLILNDKYELIDGYSRYEVATQSQMAEVPTIIYEFTDESKEKDFIIQVNLHRRHLTSAHKAEIALKLLEFEKEKARQRQIDAGQYGHLGGRGNTSENEQDIENIGSKTLITTQGIGGLDGNQGSNGGRSLDKAARAASISKNTLIKVQKIKEVAESNEGVSKEWDKALSGKCGVNQVYKMVRDIYQTEKKKQDIENIKHNCSTVVFRHGDFRNMMVEDVADGSVDLILTDPPYSKDKLPLWDELGSEGYRALKKGGFLIAYTGRHYLPQVMSALSNAGLEYFWVCTLVFRGPFCRLWDLSVITKSKLILVYYKPPLIRKPTYVSDVIYDEGADKSLHDMGQNAYPFKYLIEKFTAVGDLVVDPFVGGGTSLFACMEMGRKFVGYEIDEKAYGKVMGLTGQQI</sequence>
<dbReference type="GO" id="GO:0008170">
    <property type="term" value="F:N-methyltransferase activity"/>
    <property type="evidence" value="ECO:0007669"/>
    <property type="project" value="InterPro"/>
</dbReference>
<dbReference type="InterPro" id="IPR002941">
    <property type="entry name" value="DNA_methylase_N4/N6"/>
</dbReference>
<organism evidence="6 7">
    <name type="scientific">Candidatus Magnetobacterium bavaricum</name>
    <dbReference type="NCBI Taxonomy" id="29290"/>
    <lineage>
        <taxon>Bacteria</taxon>
        <taxon>Pseudomonadati</taxon>
        <taxon>Nitrospirota</taxon>
        <taxon>Thermodesulfovibrionia</taxon>
        <taxon>Thermodesulfovibrionales</taxon>
        <taxon>Candidatus Magnetobacteriaceae</taxon>
        <taxon>Candidatus Magnetobacterium</taxon>
    </lineage>
</organism>
<dbReference type="PRINTS" id="PR00508">
    <property type="entry name" value="S21N4MTFRASE"/>
</dbReference>
<evidence type="ECO:0000256" key="4">
    <source>
        <dbReference type="RuleBase" id="RU362026"/>
    </source>
</evidence>
<protein>
    <recommendedName>
        <fullName evidence="4">Methyltransferase</fullName>
        <ecNumber evidence="4">2.1.1.-</ecNumber>
    </recommendedName>
</protein>
<dbReference type="InterPro" id="IPR029063">
    <property type="entry name" value="SAM-dependent_MTases_sf"/>
</dbReference>
<evidence type="ECO:0000259" key="5">
    <source>
        <dbReference type="SMART" id="SM00470"/>
    </source>
</evidence>